<name>A0A9X7BPB8_BACTU</name>
<protein>
    <submittedName>
        <fullName evidence="1">Protein kinase</fullName>
    </submittedName>
</protein>
<organism evidence="1 2">
    <name type="scientific">Bacillus thuringiensis</name>
    <dbReference type="NCBI Taxonomy" id="1428"/>
    <lineage>
        <taxon>Bacteria</taxon>
        <taxon>Bacillati</taxon>
        <taxon>Bacillota</taxon>
        <taxon>Bacilli</taxon>
        <taxon>Bacillales</taxon>
        <taxon>Bacillaceae</taxon>
        <taxon>Bacillus</taxon>
        <taxon>Bacillus cereus group</taxon>
    </lineage>
</organism>
<dbReference type="RefSeq" id="WP_098685770.1">
    <property type="nucleotide sequence ID" value="NZ_NVDU01000025.1"/>
</dbReference>
<gene>
    <name evidence="1" type="ORF">COK99_13000</name>
</gene>
<dbReference type="GO" id="GO:0016301">
    <property type="term" value="F:kinase activity"/>
    <property type="evidence" value="ECO:0007669"/>
    <property type="project" value="UniProtKB-KW"/>
</dbReference>
<evidence type="ECO:0000313" key="1">
    <source>
        <dbReference type="EMBL" id="PFV31373.1"/>
    </source>
</evidence>
<dbReference type="AlphaFoldDB" id="A0A9X7BPB8"/>
<dbReference type="EMBL" id="NVDU01000025">
    <property type="protein sequence ID" value="PFV31373.1"/>
    <property type="molecule type" value="Genomic_DNA"/>
</dbReference>
<accession>A0A9X7BPB8</accession>
<keyword evidence="1" id="KW-0418">Kinase</keyword>
<keyword evidence="1" id="KW-0808">Transferase</keyword>
<reference evidence="1 2" key="1">
    <citation type="submission" date="2017-09" db="EMBL/GenBank/DDBJ databases">
        <title>Large-scale bioinformatics analysis of Bacillus genomes uncovers conserved roles of natural products in bacterial physiology.</title>
        <authorList>
            <consortium name="Agbiome Team Llc"/>
            <person name="Bleich R.M."/>
            <person name="Grubbs K.J."/>
            <person name="Santa Maria K.C."/>
            <person name="Allen S.E."/>
            <person name="Farag S."/>
            <person name="Shank E.A."/>
            <person name="Bowers A."/>
        </authorList>
    </citation>
    <scope>NUCLEOTIDE SEQUENCE [LARGE SCALE GENOMIC DNA]</scope>
    <source>
        <strain evidence="1 2">AFS060060</strain>
    </source>
</reference>
<sequence length="142" mass="16785">MIIRIEANDYTPYEIIEISLMSITKPEYIESILLSYSRAVDEKTSVNILLSNMNEKLVDKKWNVKQAITCSTQLLVNRGLYWEEEYFDLYSLDDSCDLAQKGIHFNEKDVVFAYIDILGAFRVHFNEFEDFYLKVMKQKWEG</sequence>
<proteinExistence type="predicted"/>
<evidence type="ECO:0000313" key="2">
    <source>
        <dbReference type="Proteomes" id="UP000223366"/>
    </source>
</evidence>
<comment type="caution">
    <text evidence="1">The sequence shown here is derived from an EMBL/GenBank/DDBJ whole genome shotgun (WGS) entry which is preliminary data.</text>
</comment>
<dbReference type="Proteomes" id="UP000223366">
    <property type="component" value="Unassembled WGS sequence"/>
</dbReference>